<proteinExistence type="predicted"/>
<sequence>MTTFDTSIGCFFIGIIISALMYGCTVGQVLYYIGNYKEDRWGFKLFVLFLWASDTVATVLAASFIWEYLIQDHADPTKLTILTNEVVAEYMITTVIILVVQVYYTLAIWRLINSNMYKILVSSIVLIISLISFAFGIENTSKIAQDPHVPQVYSSIEGPATAQPLLACIADIYITIALSWLLQRERTMFARTDTIINTLTMWAINRGVLTSALQTAQAISYIAASKSVFYWSIFHFAGGKAYVNSALAILNARNFIRDGGKTVQKGSRDHYAMQELSSNSR</sequence>
<reference evidence="3 4" key="1">
    <citation type="journal article" date="2016" name="Mol. Biol. Evol.">
        <title>Comparative Genomics of Early-Diverging Mushroom-Forming Fungi Provides Insights into the Origins of Lignocellulose Decay Capabilities.</title>
        <authorList>
            <person name="Nagy L.G."/>
            <person name="Riley R."/>
            <person name="Tritt A."/>
            <person name="Adam C."/>
            <person name="Daum C."/>
            <person name="Floudas D."/>
            <person name="Sun H."/>
            <person name="Yadav J.S."/>
            <person name="Pangilinan J."/>
            <person name="Larsson K.H."/>
            <person name="Matsuura K."/>
            <person name="Barry K."/>
            <person name="Labutti K."/>
            <person name="Kuo R."/>
            <person name="Ohm R.A."/>
            <person name="Bhattacharya S.S."/>
            <person name="Shirouzu T."/>
            <person name="Yoshinaga Y."/>
            <person name="Martin F.M."/>
            <person name="Grigoriev I.V."/>
            <person name="Hibbett D.S."/>
        </authorList>
    </citation>
    <scope>NUCLEOTIDE SEQUENCE [LARGE SCALE GENOMIC DNA]</scope>
    <source>
        <strain evidence="3 4">L-15889</strain>
    </source>
</reference>
<feature type="transmembrane region" description="Helical" evidence="1">
    <location>
        <begin position="119"/>
        <end position="137"/>
    </location>
</feature>
<keyword evidence="1" id="KW-1133">Transmembrane helix</keyword>
<dbReference type="STRING" id="1314783.A0A165NH47"/>
<dbReference type="PANTHER" id="PTHR40465:SF1">
    <property type="entry name" value="DUF6534 DOMAIN-CONTAINING PROTEIN"/>
    <property type="match status" value="1"/>
</dbReference>
<feature type="transmembrane region" description="Helical" evidence="1">
    <location>
        <begin position="6"/>
        <end position="33"/>
    </location>
</feature>
<dbReference type="Pfam" id="PF20152">
    <property type="entry name" value="DUF6534"/>
    <property type="match status" value="1"/>
</dbReference>
<dbReference type="PANTHER" id="PTHR40465">
    <property type="entry name" value="CHROMOSOME 1, WHOLE GENOME SHOTGUN SEQUENCE"/>
    <property type="match status" value="1"/>
</dbReference>
<accession>A0A165NH47</accession>
<feature type="transmembrane region" description="Helical" evidence="1">
    <location>
        <begin position="90"/>
        <end position="112"/>
    </location>
</feature>
<feature type="transmembrane region" description="Helical" evidence="1">
    <location>
        <begin position="45"/>
        <end position="70"/>
    </location>
</feature>
<feature type="domain" description="DUF6534" evidence="2">
    <location>
        <begin position="167"/>
        <end position="254"/>
    </location>
</feature>
<dbReference type="Proteomes" id="UP000076727">
    <property type="component" value="Unassembled WGS sequence"/>
</dbReference>
<dbReference type="OrthoDB" id="2755157at2759"/>
<dbReference type="InterPro" id="IPR045339">
    <property type="entry name" value="DUF6534"/>
</dbReference>
<evidence type="ECO:0000256" key="1">
    <source>
        <dbReference type="SAM" id="Phobius"/>
    </source>
</evidence>
<keyword evidence="4" id="KW-1185">Reference proteome</keyword>
<dbReference type="AlphaFoldDB" id="A0A165NH47"/>
<keyword evidence="1" id="KW-0812">Transmembrane</keyword>
<gene>
    <name evidence="3" type="ORF">DAEQUDRAFT_729766</name>
</gene>
<evidence type="ECO:0000313" key="4">
    <source>
        <dbReference type="Proteomes" id="UP000076727"/>
    </source>
</evidence>
<protein>
    <recommendedName>
        <fullName evidence="2">DUF6534 domain-containing protein</fullName>
    </recommendedName>
</protein>
<feature type="transmembrane region" description="Helical" evidence="1">
    <location>
        <begin position="162"/>
        <end position="182"/>
    </location>
</feature>
<organism evidence="3 4">
    <name type="scientific">Daedalea quercina L-15889</name>
    <dbReference type="NCBI Taxonomy" id="1314783"/>
    <lineage>
        <taxon>Eukaryota</taxon>
        <taxon>Fungi</taxon>
        <taxon>Dikarya</taxon>
        <taxon>Basidiomycota</taxon>
        <taxon>Agaricomycotina</taxon>
        <taxon>Agaricomycetes</taxon>
        <taxon>Polyporales</taxon>
        <taxon>Fomitopsis</taxon>
    </lineage>
</organism>
<evidence type="ECO:0000313" key="3">
    <source>
        <dbReference type="EMBL" id="KZT66965.1"/>
    </source>
</evidence>
<evidence type="ECO:0000259" key="2">
    <source>
        <dbReference type="Pfam" id="PF20152"/>
    </source>
</evidence>
<dbReference type="EMBL" id="KV429082">
    <property type="protein sequence ID" value="KZT66965.1"/>
    <property type="molecule type" value="Genomic_DNA"/>
</dbReference>
<keyword evidence="1" id="KW-0472">Membrane</keyword>
<name>A0A165NH47_9APHY</name>